<proteinExistence type="predicted"/>
<comment type="caution">
    <text evidence="1">The sequence shown here is derived from an EMBL/GenBank/DDBJ whole genome shotgun (WGS) entry which is preliminary data.</text>
</comment>
<organism evidence="1 3">
    <name type="scientific">Anaeramoeba flamelloides</name>
    <dbReference type="NCBI Taxonomy" id="1746091"/>
    <lineage>
        <taxon>Eukaryota</taxon>
        <taxon>Metamonada</taxon>
        <taxon>Anaeramoebidae</taxon>
        <taxon>Anaeramoeba</taxon>
    </lineage>
</organism>
<evidence type="ECO:0000313" key="4">
    <source>
        <dbReference type="Proteomes" id="UP001150062"/>
    </source>
</evidence>
<protein>
    <submittedName>
        <fullName evidence="1">Sit4 -associating protein-related</fullName>
    </submittedName>
</protein>
<dbReference type="Proteomes" id="UP001150062">
    <property type="component" value="Unassembled WGS sequence"/>
</dbReference>
<evidence type="ECO:0000313" key="2">
    <source>
        <dbReference type="EMBL" id="KAJ6241125.1"/>
    </source>
</evidence>
<reference evidence="1" key="2">
    <citation type="submission" date="2022-08" db="EMBL/GenBank/DDBJ databases">
        <title>Novel sulphate-reducing endosymbionts in the free-living metamonad Anaeramoeba.</title>
        <authorList>
            <person name="Jerlstrom-Hultqvist J."/>
            <person name="Cepicka I."/>
            <person name="Gallot-Lavallee L."/>
            <person name="Salas-Leiva D."/>
            <person name="Curtis B.A."/>
            <person name="Zahonova K."/>
            <person name="Pipaliya S."/>
            <person name="Dacks J."/>
            <person name="Roger A.J."/>
        </authorList>
    </citation>
    <scope>NUCLEOTIDE SEQUENCE</scope>
    <source>
        <strain evidence="1">Busselton2</strain>
    </source>
</reference>
<evidence type="ECO:0000313" key="1">
    <source>
        <dbReference type="EMBL" id="KAJ3452812.1"/>
    </source>
</evidence>
<name>A0AAV8AIX1_9EUKA</name>
<dbReference type="EMBL" id="JAOAOG010000195">
    <property type="protein sequence ID" value="KAJ6241125.1"/>
    <property type="molecule type" value="Genomic_DNA"/>
</dbReference>
<dbReference type="EMBL" id="JANTQA010000008">
    <property type="protein sequence ID" value="KAJ3452812.1"/>
    <property type="molecule type" value="Genomic_DNA"/>
</dbReference>
<sequence>MNVSTLFTYKSFFLKDLLSCQDLVVQFRLGNRQLLGYFSTPKNITSLFNFIFKTFPKLKTDEKKNVFPLKREKTGNVKKFRSRILRNKIRNDNSQYLNSVSLLLDTIRHGKEYESPLLNQLKCPYLTEMLSSIDVENEGCLSDQLKIILRIVSTINEKETHLYQGLLSEKMILIWIHFLKPKERTEIRIAGGRTNQMGFNRLYICEILSIIIKNGNKKMLELINENEIPSMLIKLFQEFPENSRYQIIFYGIFEYGFRKENQEIINLWKKTEILEIVTQIIKSNVKNKLLLQGNLHHAAKIIMILNDKDGYCKNLSDFSLI</sequence>
<keyword evidence="4" id="KW-1185">Reference proteome</keyword>
<dbReference type="Proteomes" id="UP001146793">
    <property type="component" value="Unassembled WGS sequence"/>
</dbReference>
<accession>A0AAV8AIX1</accession>
<evidence type="ECO:0000313" key="3">
    <source>
        <dbReference type="Proteomes" id="UP001146793"/>
    </source>
</evidence>
<reference evidence="2" key="1">
    <citation type="submission" date="2022-08" db="EMBL/GenBank/DDBJ databases">
        <title>Novel sulfate-reducing endosymbionts in the free-living metamonad Anaeramoeba.</title>
        <authorList>
            <person name="Jerlstrom-Hultqvist J."/>
            <person name="Cepicka I."/>
            <person name="Gallot-Lavallee L."/>
            <person name="Salas-Leiva D."/>
            <person name="Curtis B.A."/>
            <person name="Zahonova K."/>
            <person name="Pipaliya S."/>
            <person name="Dacks J."/>
            <person name="Roger A.J."/>
        </authorList>
    </citation>
    <scope>NUCLEOTIDE SEQUENCE</scope>
    <source>
        <strain evidence="2">Schooner1</strain>
    </source>
</reference>
<gene>
    <name evidence="1" type="ORF">M0812_04589</name>
    <name evidence="2" type="ORF">M0813_23314</name>
</gene>
<dbReference type="AlphaFoldDB" id="A0AAV8AIX1"/>